<evidence type="ECO:0000256" key="2">
    <source>
        <dbReference type="ARBA" id="ARBA00023082"/>
    </source>
</evidence>
<keyword evidence="3" id="KW-0238">DNA-binding</keyword>
<reference evidence="5 6" key="1">
    <citation type="submission" date="2012-06" db="EMBL/GenBank/DDBJ databases">
        <title>Finished chromosome of genome of Microcoleus sp. PCC 7113.</title>
        <authorList>
            <consortium name="US DOE Joint Genome Institute"/>
            <person name="Gugger M."/>
            <person name="Coursin T."/>
            <person name="Rippka R."/>
            <person name="Tandeau De Marsac N."/>
            <person name="Huntemann M."/>
            <person name="Wei C.-L."/>
            <person name="Han J."/>
            <person name="Detter J.C."/>
            <person name="Han C."/>
            <person name="Tapia R."/>
            <person name="Chen A."/>
            <person name="Kyrpides N."/>
            <person name="Mavromatis K."/>
            <person name="Markowitz V."/>
            <person name="Szeto E."/>
            <person name="Ivanova N."/>
            <person name="Pagani I."/>
            <person name="Pati A."/>
            <person name="Goodwin L."/>
            <person name="Nordberg H.P."/>
            <person name="Cantor M.N."/>
            <person name="Hua S.X."/>
            <person name="Woyke T."/>
            <person name="Kerfeld C.A."/>
        </authorList>
    </citation>
    <scope>NUCLEOTIDE SEQUENCE [LARGE SCALE GENOMIC DNA]</scope>
    <source>
        <strain evidence="5 6">PCC 7113</strain>
    </source>
</reference>
<dbReference type="HOGENOM" id="CLU_558742_0_0_3"/>
<gene>
    <name evidence="5" type="ORF">Mic7113_5874</name>
</gene>
<evidence type="ECO:0000256" key="3">
    <source>
        <dbReference type="ARBA" id="ARBA00023125"/>
    </source>
</evidence>
<dbReference type="EMBL" id="CP003630">
    <property type="protein sequence ID" value="AFZ21487.1"/>
    <property type="molecule type" value="Genomic_DNA"/>
</dbReference>
<evidence type="ECO:0000256" key="1">
    <source>
        <dbReference type="ARBA" id="ARBA00023015"/>
    </source>
</evidence>
<dbReference type="GO" id="GO:0003677">
    <property type="term" value="F:DNA binding"/>
    <property type="evidence" value="ECO:0007669"/>
    <property type="project" value="UniProtKB-KW"/>
</dbReference>
<evidence type="ECO:0000256" key="4">
    <source>
        <dbReference type="ARBA" id="ARBA00023163"/>
    </source>
</evidence>
<dbReference type="Proteomes" id="UP000010471">
    <property type="component" value="Chromosome"/>
</dbReference>
<evidence type="ECO:0008006" key="7">
    <source>
        <dbReference type="Google" id="ProtNLM"/>
    </source>
</evidence>
<dbReference type="PANTHER" id="PTHR30385:SF7">
    <property type="entry name" value="RNA POLYMERASE SIGMA FACTOR FLIA"/>
    <property type="match status" value="1"/>
</dbReference>
<organism evidence="5 6">
    <name type="scientific">Allocoleopsis franciscana PCC 7113</name>
    <dbReference type="NCBI Taxonomy" id="1173027"/>
    <lineage>
        <taxon>Bacteria</taxon>
        <taxon>Bacillati</taxon>
        <taxon>Cyanobacteriota</taxon>
        <taxon>Cyanophyceae</taxon>
        <taxon>Coleofasciculales</taxon>
        <taxon>Coleofasciculaceae</taxon>
        <taxon>Allocoleopsis</taxon>
        <taxon>Allocoleopsis franciscana</taxon>
    </lineage>
</organism>
<accession>K9WPL2</accession>
<keyword evidence="1" id="KW-0805">Transcription regulation</keyword>
<proteinExistence type="predicted"/>
<keyword evidence="4" id="KW-0804">Transcription</keyword>
<dbReference type="eggNOG" id="COG1191">
    <property type="taxonomic scope" value="Bacteria"/>
</dbReference>
<keyword evidence="6" id="KW-1185">Reference proteome</keyword>
<evidence type="ECO:0000313" key="5">
    <source>
        <dbReference type="EMBL" id="AFZ21487.1"/>
    </source>
</evidence>
<keyword evidence="2" id="KW-0731">Sigma factor</keyword>
<dbReference type="AlphaFoldDB" id="K9WPL2"/>
<dbReference type="STRING" id="1173027.Mic7113_5874"/>
<protein>
    <recommendedName>
        <fullName evidence="7">RNA polymerase sigma factor, sigma-70 family</fullName>
    </recommendedName>
</protein>
<name>K9WPL2_9CYAN</name>
<sequence>MPLECFYTLPDRLEEHRIIWRIEPRLRDRINELCQKIDPLAELDEKILTSRIARYLFEMLQQHPEHELLQSHWIAFLERRCEKVATRLAHFNPSYFRDLVLIGAELANHPVNFFENFDSQRSQFEYWYPTLKRFVDAKIKYLIIPKFRELTGIDTLGRTPLGLAARSTRKQVKEALHYLGYTQAELSKYLLAWQCFQEIRHSIKLGVNQFKIEHFQNVAKRYCEFRDQLALPEGHNRDINGEEIKTWLENIGIAIRKLLDPPLDSLDTSLPATTDENTSLLENIPGQLKEDEEMQQTVVAFRDFIAHLLEGLPETQEKQLLFLRYGLELKQSQMGKEFRGQAQYQISRLLQRLNQRILTQILNWVKQHLELEPSSECLKEIEVVLYQYYSDQIDVFFEKTIQVLGTQSREVLKLFYIFQLKPSGIGTRLHKSEAEVKELLEVIKQWVCSSITEKIKAEIQLELQSQGAAQKRITTVTETRLETILQLY</sequence>
<dbReference type="PANTHER" id="PTHR30385">
    <property type="entry name" value="SIGMA FACTOR F FLAGELLAR"/>
    <property type="match status" value="1"/>
</dbReference>
<evidence type="ECO:0000313" key="6">
    <source>
        <dbReference type="Proteomes" id="UP000010471"/>
    </source>
</evidence>
<dbReference type="KEGG" id="mic:Mic7113_5874"/>
<dbReference type="GO" id="GO:0016987">
    <property type="term" value="F:sigma factor activity"/>
    <property type="evidence" value="ECO:0007669"/>
    <property type="project" value="UniProtKB-KW"/>
</dbReference>